<organism evidence="1 2">
    <name type="scientific">Paeniglutamicibacter psychrophenolicus</name>
    <dbReference type="NCBI Taxonomy" id="257454"/>
    <lineage>
        <taxon>Bacteria</taxon>
        <taxon>Bacillati</taxon>
        <taxon>Actinomycetota</taxon>
        <taxon>Actinomycetes</taxon>
        <taxon>Micrococcales</taxon>
        <taxon>Micrococcaceae</taxon>
        <taxon>Paeniglutamicibacter</taxon>
    </lineage>
</organism>
<evidence type="ECO:0000313" key="2">
    <source>
        <dbReference type="Proteomes" id="UP000766570"/>
    </source>
</evidence>
<accession>A0ABS4WF25</accession>
<dbReference type="Proteomes" id="UP000766570">
    <property type="component" value="Unassembled WGS sequence"/>
</dbReference>
<gene>
    <name evidence="1" type="ORF">JOF46_002708</name>
</gene>
<protein>
    <submittedName>
        <fullName evidence="1">Uncharacterized protein</fullName>
    </submittedName>
</protein>
<comment type="caution">
    <text evidence="1">The sequence shown here is derived from an EMBL/GenBank/DDBJ whole genome shotgun (WGS) entry which is preliminary data.</text>
</comment>
<evidence type="ECO:0000313" key="1">
    <source>
        <dbReference type="EMBL" id="MBP2374796.1"/>
    </source>
</evidence>
<keyword evidence="2" id="KW-1185">Reference proteome</keyword>
<dbReference type="RefSeq" id="WP_209907902.1">
    <property type="nucleotide sequence ID" value="NZ_JAGIOE010000001.1"/>
</dbReference>
<name>A0ABS4WF25_9MICC</name>
<sequence length="67" mass="7247">MSIEYDAQDMSSWQSSKGLPLIRIVASPLGEFFGINISLEKDPSLFTGAFGKAIPPSVEPSGTRFKV</sequence>
<reference evidence="1 2" key="1">
    <citation type="submission" date="2021-03" db="EMBL/GenBank/DDBJ databases">
        <title>Sequencing the genomes of 1000 actinobacteria strains.</title>
        <authorList>
            <person name="Klenk H.-P."/>
        </authorList>
    </citation>
    <scope>NUCLEOTIDE SEQUENCE [LARGE SCALE GENOMIC DNA]</scope>
    <source>
        <strain evidence="1 2">DSM 15454</strain>
    </source>
</reference>
<proteinExistence type="predicted"/>
<dbReference type="EMBL" id="JAGIOE010000001">
    <property type="protein sequence ID" value="MBP2374796.1"/>
    <property type="molecule type" value="Genomic_DNA"/>
</dbReference>